<dbReference type="GeneID" id="43164661"/>
<dbReference type="Gene3D" id="2.160.10.10">
    <property type="entry name" value="Hexapeptide repeat proteins"/>
    <property type="match status" value="1"/>
</dbReference>
<proteinExistence type="predicted"/>
<dbReference type="EMBL" id="CP140152">
    <property type="protein sequence ID" value="WQH05531.1"/>
    <property type="molecule type" value="Genomic_DNA"/>
</dbReference>
<dbReference type="PANTHER" id="PTHR23416">
    <property type="entry name" value="SIALIC ACID SYNTHASE-RELATED"/>
    <property type="match status" value="1"/>
</dbReference>
<dbReference type="CDD" id="cd04647">
    <property type="entry name" value="LbH_MAT_like"/>
    <property type="match status" value="1"/>
</dbReference>
<dbReference type="InterPro" id="IPR051159">
    <property type="entry name" value="Hexapeptide_acetyltransf"/>
</dbReference>
<evidence type="ECO:0000313" key="1">
    <source>
        <dbReference type="EMBL" id="WQH05531.1"/>
    </source>
</evidence>
<evidence type="ECO:0000313" key="2">
    <source>
        <dbReference type="Proteomes" id="UP001326110"/>
    </source>
</evidence>
<dbReference type="PANTHER" id="PTHR23416:SF78">
    <property type="entry name" value="LIPOPOLYSACCHARIDE BIOSYNTHESIS O-ACETYL TRANSFERASE WBBJ-RELATED"/>
    <property type="match status" value="1"/>
</dbReference>
<keyword evidence="2" id="KW-1185">Reference proteome</keyword>
<gene>
    <name evidence="1" type="ORF">SR858_04095</name>
</gene>
<name>A0ABZ0Y290_9BURK</name>
<dbReference type="Proteomes" id="UP001326110">
    <property type="component" value="Chromosome"/>
</dbReference>
<keyword evidence="1" id="KW-0808">Transferase</keyword>
<dbReference type="Pfam" id="PF00132">
    <property type="entry name" value="Hexapep"/>
    <property type="match status" value="1"/>
</dbReference>
<dbReference type="EC" id="2.3.1.-" evidence="1"/>
<sequence>MSDSENMPRAKQGKLARRIKQFTSEPLPWALYMLCAWIFSRLRNKVYAHLLKAPGLNIGPRCSIRGTQCISMGSGVSIYGGLWLEAVQHYRHQSFSPTITIGDNVSFSLDVHITSVNKIEIGNGVLFGSRVHVSDHNHGRYTGVGQSRPEEPPAERELAKRGDVIIEDNVWIGDNVIILGPVRIGAGAVIGANCVVKGDVPAATMVAGAPAKAIKRFDKESGTWKKI</sequence>
<protein>
    <submittedName>
        <fullName evidence="1">Acyltransferase</fullName>
        <ecNumber evidence="1">2.3.1.-</ecNumber>
    </submittedName>
</protein>
<dbReference type="GO" id="GO:0016746">
    <property type="term" value="F:acyltransferase activity"/>
    <property type="evidence" value="ECO:0007669"/>
    <property type="project" value="UniProtKB-KW"/>
</dbReference>
<dbReference type="InterPro" id="IPR011004">
    <property type="entry name" value="Trimer_LpxA-like_sf"/>
</dbReference>
<reference evidence="1 2" key="1">
    <citation type="submission" date="2023-11" db="EMBL/GenBank/DDBJ databases">
        <title>MicrobeMod: A computational toolkit for identifying prokaryotic methylation and restriction-modification with nanopore sequencing.</title>
        <authorList>
            <person name="Crits-Christoph A."/>
            <person name="Kang S.C."/>
            <person name="Lee H."/>
            <person name="Ostrov N."/>
        </authorList>
    </citation>
    <scope>NUCLEOTIDE SEQUENCE [LARGE SCALE GENOMIC DNA]</scope>
    <source>
        <strain evidence="1 2">ATCC 25935</strain>
    </source>
</reference>
<dbReference type="SUPFAM" id="SSF51161">
    <property type="entry name" value="Trimeric LpxA-like enzymes"/>
    <property type="match status" value="1"/>
</dbReference>
<organism evidence="1 2">
    <name type="scientific">Duganella zoogloeoides</name>
    <dbReference type="NCBI Taxonomy" id="75659"/>
    <lineage>
        <taxon>Bacteria</taxon>
        <taxon>Pseudomonadati</taxon>
        <taxon>Pseudomonadota</taxon>
        <taxon>Betaproteobacteria</taxon>
        <taxon>Burkholderiales</taxon>
        <taxon>Oxalobacteraceae</taxon>
        <taxon>Telluria group</taxon>
        <taxon>Duganella</taxon>
    </lineage>
</organism>
<keyword evidence="1" id="KW-0012">Acyltransferase</keyword>
<accession>A0ABZ0Y290</accession>
<dbReference type="RefSeq" id="WP_084670040.1">
    <property type="nucleotide sequence ID" value="NZ_CP140152.1"/>
</dbReference>
<dbReference type="InterPro" id="IPR001451">
    <property type="entry name" value="Hexapep"/>
</dbReference>